<keyword evidence="2" id="KW-1185">Reference proteome</keyword>
<dbReference type="Proteomes" id="UP000194153">
    <property type="component" value="Unassembled WGS sequence"/>
</dbReference>
<proteinExistence type="predicted"/>
<evidence type="ECO:0000313" key="2">
    <source>
        <dbReference type="Proteomes" id="UP000194153"/>
    </source>
</evidence>
<accession>A0ABQ0MGG4</accession>
<comment type="caution">
    <text evidence="1">The sequence shown here is derived from an EMBL/GenBank/DDBJ whole genome shotgun (WGS) entry which is preliminary data.</text>
</comment>
<sequence>MHPSEFAQIKPETGAHERQKNLIFIQETGGRFKIKLLRFT</sequence>
<reference evidence="1 2" key="1">
    <citation type="submission" date="2017-04" db="EMBL/GenBank/DDBJ databases">
        <authorList>
            <consortium name="Geobacter pelophilus Genome Sequencing"/>
            <person name="Aoyagi T."/>
            <person name="Koike H."/>
            <person name="Hori T."/>
        </authorList>
    </citation>
    <scope>NUCLEOTIDE SEQUENCE [LARGE SCALE GENOMIC DNA]</scope>
    <source>
        <strain evidence="1 2">Drf2</strain>
    </source>
</reference>
<organism evidence="1 2">
    <name type="scientific">Geoanaerobacter pelophilus</name>
    <dbReference type="NCBI Taxonomy" id="60036"/>
    <lineage>
        <taxon>Bacteria</taxon>
        <taxon>Pseudomonadati</taxon>
        <taxon>Thermodesulfobacteriota</taxon>
        <taxon>Desulfuromonadia</taxon>
        <taxon>Geobacterales</taxon>
        <taxon>Geobacteraceae</taxon>
        <taxon>Geoanaerobacter</taxon>
    </lineage>
</organism>
<protein>
    <submittedName>
        <fullName evidence="1">Uncharacterized protein</fullName>
    </submittedName>
</protein>
<name>A0ABQ0MGG4_9BACT</name>
<gene>
    <name evidence="1" type="ORF">GPEL0_01r1442</name>
</gene>
<reference evidence="2" key="2">
    <citation type="submission" date="2017-05" db="EMBL/GenBank/DDBJ databases">
        <title>Draft genome sequence of Geobacter pelophilus, a iron(III)-reducing bacteria.</title>
        <authorList>
            <person name="Aoyagi T."/>
            <person name="Koike H."/>
            <person name="Morita T."/>
            <person name="Sato Y."/>
            <person name="Habe H."/>
            <person name="Hori T."/>
        </authorList>
    </citation>
    <scope>NUCLEOTIDE SEQUENCE [LARGE SCALE GENOMIC DNA]</scope>
    <source>
        <strain evidence="2">Drf2</strain>
    </source>
</reference>
<evidence type="ECO:0000313" key="1">
    <source>
        <dbReference type="EMBL" id="GAW66185.1"/>
    </source>
</evidence>
<dbReference type="EMBL" id="BDQG01000001">
    <property type="protein sequence ID" value="GAW66185.1"/>
    <property type="molecule type" value="Genomic_DNA"/>
</dbReference>